<name>K0JUC7_SACES</name>
<reference evidence="2 3" key="1">
    <citation type="journal article" date="2012" name="BMC Genomics">
        <title>Complete genome sequence of Saccharothrix espanaensis DSM 44229T and comparison to the other completely sequenced Pseudonocardiaceae.</title>
        <authorList>
            <person name="Strobel T."/>
            <person name="Al-Dilaimi A."/>
            <person name="Blom J."/>
            <person name="Gessner A."/>
            <person name="Kalinowski J."/>
            <person name="Luzhetska M."/>
            <person name="Puhler A."/>
            <person name="Szczepanowski R."/>
            <person name="Bechthold A."/>
            <person name="Ruckert C."/>
        </authorList>
    </citation>
    <scope>NUCLEOTIDE SEQUENCE [LARGE SCALE GENOMIC DNA]</scope>
    <source>
        <strain evidence="3">ATCC 51144 / DSM 44229 / JCM 9112 / NBRC 15066 / NRRL 15764</strain>
    </source>
</reference>
<evidence type="ECO:0000313" key="2">
    <source>
        <dbReference type="EMBL" id="CCH29531.1"/>
    </source>
</evidence>
<dbReference type="RefSeq" id="WP_015099643.1">
    <property type="nucleotide sequence ID" value="NC_019673.1"/>
</dbReference>
<dbReference type="Proteomes" id="UP000006281">
    <property type="component" value="Chromosome"/>
</dbReference>
<dbReference type="Pfam" id="PF04862">
    <property type="entry name" value="DUF642"/>
    <property type="match status" value="1"/>
</dbReference>
<dbReference type="AlphaFoldDB" id="K0JUC7"/>
<dbReference type="PATRIC" id="fig|1179773.3.peg.2201"/>
<dbReference type="HOGENOM" id="CLU_868474_0_0_11"/>
<dbReference type="BioCyc" id="SESP1179773:BN6_RS10760-MONOMER"/>
<keyword evidence="3" id="KW-1185">Reference proteome</keyword>
<gene>
    <name evidence="2" type="ordered locus">BN6_22100</name>
</gene>
<evidence type="ECO:0000259" key="1">
    <source>
        <dbReference type="Pfam" id="PF04862"/>
    </source>
</evidence>
<organism evidence="2 3">
    <name type="scientific">Saccharothrix espanaensis (strain ATCC 51144 / DSM 44229 / JCM 9112 / NBRC 15066 / NRRL 15764)</name>
    <dbReference type="NCBI Taxonomy" id="1179773"/>
    <lineage>
        <taxon>Bacteria</taxon>
        <taxon>Bacillati</taxon>
        <taxon>Actinomycetota</taxon>
        <taxon>Actinomycetes</taxon>
        <taxon>Pseudonocardiales</taxon>
        <taxon>Pseudonocardiaceae</taxon>
        <taxon>Saccharothrix</taxon>
    </lineage>
</organism>
<protein>
    <recommendedName>
        <fullName evidence="1">DUF642 domain-containing protein</fullName>
    </recommendedName>
</protein>
<feature type="domain" description="DUF642" evidence="1">
    <location>
        <begin position="5"/>
        <end position="171"/>
    </location>
</feature>
<accession>K0JUC7</accession>
<dbReference type="KEGG" id="sesp:BN6_22100"/>
<dbReference type="EMBL" id="HE804045">
    <property type="protein sequence ID" value="CCH29531.1"/>
    <property type="molecule type" value="Genomic_DNA"/>
</dbReference>
<evidence type="ECO:0000313" key="3">
    <source>
        <dbReference type="Proteomes" id="UP000006281"/>
    </source>
</evidence>
<dbReference type="InterPro" id="IPR006946">
    <property type="entry name" value="DGR2-like_dom"/>
</dbReference>
<sequence>MAVEIENPAFARPAVDPAREFLTITGPDGHTIPGWRVTIGKVQLVPLGAHQRPRGNGEVTQALRLKEGSAPGVIGEIRQEVRTSPGEQVTLTWCESADITSAARSATNEQSYTVTVRPTAGGSVGPVVFYPGDDVRGPHWQSRSLDFVVSASVTTIEFRARIEGTQGPLIAGLGVIGGSPVPPVADLRLTQADPDPVEAVLGQAVRLNIEIEATTTEPVIKEGVGQVFTAPTGVVFTGVASYGYFGTRPPVTGDLNATVGDDGKTITVHDKLAINTSPQTMGAVTYTFEILVPAPAEPGTYGDGTAKVDTQSIPVVVTVR</sequence>
<proteinExistence type="predicted"/>
<dbReference type="OrthoDB" id="9762443at2"/>